<dbReference type="PANTHER" id="PTHR13523:SF2">
    <property type="entry name" value="COILED-COIL-HELIX-COILED-COIL-HELIX DOMAIN CONTAINING 2, ISOFORM A-RELATED"/>
    <property type="match status" value="1"/>
</dbReference>
<organism evidence="1 2">
    <name type="scientific">Triparma columacea</name>
    <dbReference type="NCBI Taxonomy" id="722753"/>
    <lineage>
        <taxon>Eukaryota</taxon>
        <taxon>Sar</taxon>
        <taxon>Stramenopiles</taxon>
        <taxon>Ochrophyta</taxon>
        <taxon>Bolidophyceae</taxon>
        <taxon>Parmales</taxon>
        <taxon>Triparmaceae</taxon>
        <taxon>Triparma</taxon>
    </lineage>
</organism>
<evidence type="ECO:0000313" key="2">
    <source>
        <dbReference type="Proteomes" id="UP001165065"/>
    </source>
</evidence>
<comment type="caution">
    <text evidence="1">The sequence shown here is derived from an EMBL/GenBank/DDBJ whole genome shotgun (WGS) entry which is preliminary data.</text>
</comment>
<dbReference type="InterPro" id="IPR055304">
    <property type="entry name" value="CHCHD2/10-like"/>
</dbReference>
<evidence type="ECO:0000313" key="1">
    <source>
        <dbReference type="EMBL" id="GMI48198.1"/>
    </source>
</evidence>
<evidence type="ECO:0008006" key="3">
    <source>
        <dbReference type="Google" id="ProtNLM"/>
    </source>
</evidence>
<gene>
    <name evidence="1" type="ORF">TrCOL_g2049</name>
</gene>
<name>A0A9W7GQD7_9STRA</name>
<accession>A0A9W7GQD7</accession>
<dbReference type="PANTHER" id="PTHR13523">
    <property type="entry name" value="COILED-COIL-HELIX-COILED-COIL-HELIX DOMAIN CONTAINING 2/NUR77"/>
    <property type="match status" value="1"/>
</dbReference>
<dbReference type="Proteomes" id="UP001165065">
    <property type="component" value="Unassembled WGS sequence"/>
</dbReference>
<protein>
    <recommendedName>
        <fullName evidence="3">CHCH domain-containing protein</fullName>
    </recommendedName>
</protein>
<dbReference type="GO" id="GO:0007005">
    <property type="term" value="P:mitochondrion organization"/>
    <property type="evidence" value="ECO:0007669"/>
    <property type="project" value="InterPro"/>
</dbReference>
<dbReference type="GO" id="GO:0005739">
    <property type="term" value="C:mitochondrion"/>
    <property type="evidence" value="ECO:0007669"/>
    <property type="project" value="TreeGrafter"/>
</dbReference>
<dbReference type="InterPro" id="IPR009069">
    <property type="entry name" value="Cys_alpha_HP_mot_SF"/>
</dbReference>
<dbReference type="SUPFAM" id="SSF47072">
    <property type="entry name" value="Cysteine alpha-hairpin motif"/>
    <property type="match status" value="1"/>
</dbReference>
<sequence length="96" mass="10168">MIGQGMTFGMGSAIGHRVVGGIADTMSGGSSEVQEGQQREYTTESRQMEACGMEKGNYFDCLKSTQGDSQACGPLMDMLKNCQASGNQGSGEKTWN</sequence>
<dbReference type="GO" id="GO:0005634">
    <property type="term" value="C:nucleus"/>
    <property type="evidence" value="ECO:0007669"/>
    <property type="project" value="TreeGrafter"/>
</dbReference>
<dbReference type="AlphaFoldDB" id="A0A9W7GQD7"/>
<reference evidence="2" key="1">
    <citation type="journal article" date="2023" name="Commun. Biol.">
        <title>Genome analysis of Parmales, the sister group of diatoms, reveals the evolutionary specialization of diatoms from phago-mixotrophs to photoautotrophs.</title>
        <authorList>
            <person name="Ban H."/>
            <person name="Sato S."/>
            <person name="Yoshikawa S."/>
            <person name="Yamada K."/>
            <person name="Nakamura Y."/>
            <person name="Ichinomiya M."/>
            <person name="Sato N."/>
            <person name="Blanc-Mathieu R."/>
            <person name="Endo H."/>
            <person name="Kuwata A."/>
            <person name="Ogata H."/>
        </authorList>
    </citation>
    <scope>NUCLEOTIDE SEQUENCE [LARGE SCALE GENOMIC DNA]</scope>
</reference>
<keyword evidence="2" id="KW-1185">Reference proteome</keyword>
<proteinExistence type="predicted"/>
<dbReference type="EMBL" id="BRYA01000378">
    <property type="protein sequence ID" value="GMI48198.1"/>
    <property type="molecule type" value="Genomic_DNA"/>
</dbReference>
<dbReference type="OrthoDB" id="1106148at2759"/>